<dbReference type="GO" id="GO:0016829">
    <property type="term" value="F:lyase activity"/>
    <property type="evidence" value="ECO:0007669"/>
    <property type="project" value="InterPro"/>
</dbReference>
<dbReference type="Gene3D" id="3.30.1330.120">
    <property type="entry name" value="2-methylcitrate dehydratase PrpD"/>
    <property type="match status" value="1"/>
</dbReference>
<dbReference type="OrthoDB" id="9797528at2"/>
<evidence type="ECO:0000256" key="1">
    <source>
        <dbReference type="ARBA" id="ARBA00006174"/>
    </source>
</evidence>
<evidence type="ECO:0000313" key="4">
    <source>
        <dbReference type="EMBL" id="STZ60085.1"/>
    </source>
</evidence>
<dbReference type="InterPro" id="IPR036148">
    <property type="entry name" value="MmgE/PrpD_sf"/>
</dbReference>
<dbReference type="Proteomes" id="UP000254978">
    <property type="component" value="Unassembled WGS sequence"/>
</dbReference>
<evidence type="ECO:0000313" key="5">
    <source>
        <dbReference type="Proteomes" id="UP000254978"/>
    </source>
</evidence>
<dbReference type="PANTHER" id="PTHR16943:SF8">
    <property type="entry name" value="2-METHYLCITRATE DEHYDRATASE"/>
    <property type="match status" value="1"/>
</dbReference>
<feature type="domain" description="MmgE/PrpD C-terminal" evidence="3">
    <location>
        <begin position="266"/>
        <end position="414"/>
    </location>
</feature>
<organism evidence="4 5">
    <name type="scientific">Mycolicibacterium tokaiense</name>
    <dbReference type="NCBI Taxonomy" id="39695"/>
    <lineage>
        <taxon>Bacteria</taxon>
        <taxon>Bacillati</taxon>
        <taxon>Actinomycetota</taxon>
        <taxon>Actinomycetes</taxon>
        <taxon>Mycobacteriales</taxon>
        <taxon>Mycobacteriaceae</taxon>
        <taxon>Mycolicibacterium</taxon>
    </lineage>
</organism>
<gene>
    <name evidence="4" type="ORF">NCTC10821_03623</name>
</gene>
<dbReference type="InterPro" id="IPR045336">
    <property type="entry name" value="MmgE_PrpD_N"/>
</dbReference>
<dbReference type="EMBL" id="UGQT01000001">
    <property type="protein sequence ID" value="STZ60085.1"/>
    <property type="molecule type" value="Genomic_DNA"/>
</dbReference>
<dbReference type="RefSeq" id="WP_115279378.1">
    <property type="nucleotide sequence ID" value="NZ_AP022600.1"/>
</dbReference>
<dbReference type="InterPro" id="IPR042188">
    <property type="entry name" value="MmgE/PrpD_sf_2"/>
</dbReference>
<dbReference type="InterPro" id="IPR042183">
    <property type="entry name" value="MmgE/PrpD_sf_1"/>
</dbReference>
<proteinExistence type="inferred from homology"/>
<dbReference type="Pfam" id="PF03972">
    <property type="entry name" value="MmgE_PrpD_N"/>
    <property type="match status" value="1"/>
</dbReference>
<name>A0A378TJT0_9MYCO</name>
<dbReference type="AlphaFoldDB" id="A0A378TJT0"/>
<dbReference type="PANTHER" id="PTHR16943">
    <property type="entry name" value="2-METHYLCITRATE DEHYDRATASE-RELATED"/>
    <property type="match status" value="1"/>
</dbReference>
<evidence type="ECO:0000259" key="2">
    <source>
        <dbReference type="Pfam" id="PF03972"/>
    </source>
</evidence>
<dbReference type="Pfam" id="PF19305">
    <property type="entry name" value="MmgE_PrpD_C"/>
    <property type="match status" value="1"/>
</dbReference>
<sequence length="440" mass="45149">MSADLTSTVSTFVAELNWSDVPEAARAAARRTAANVIGLSVGAAHSAAADAVLGAASDLGQQGGAQVLGRAETLTAPWAALVNGLTAHVEDFDDTYLSCILHPGAPIVPAALAAAELVGADGETLMTGVVAGVEVASRLGDSLWPSHFDRGWHVTATTGPIGAACAAARVLGLDAARTAHAIAIAATQAAGHTEQLGSMTKSFQVGRAAATGVEAALLAEQGFTGPVEPLAGRRGMSALMATEVDWAPMADLGHRWLVESNALKPYSCGIVSHPVIDAGRRLRAGGLEPAHVGSVQLQVHPRVLDVMGVTEPVDGLRSKFSVYHCFAVGLLRGAGGPPEFSDTAAVDPEITDIRGRVTVALDPALAADACRAVVTTTDGRTVELTVDHATGSIDAPMSDEELRAKVVTLAGRLDNPDRLWDVARRLDDIGSAEDLFAVAG</sequence>
<evidence type="ECO:0000259" key="3">
    <source>
        <dbReference type="Pfam" id="PF19305"/>
    </source>
</evidence>
<feature type="domain" description="MmgE/PrpD N-terminal" evidence="2">
    <location>
        <begin position="10"/>
        <end position="246"/>
    </location>
</feature>
<keyword evidence="5" id="KW-1185">Reference proteome</keyword>
<dbReference type="InterPro" id="IPR005656">
    <property type="entry name" value="MmgE_PrpD"/>
</dbReference>
<dbReference type="Gene3D" id="1.10.4100.10">
    <property type="entry name" value="2-methylcitrate dehydratase PrpD"/>
    <property type="match status" value="1"/>
</dbReference>
<comment type="similarity">
    <text evidence="1">Belongs to the PrpD family.</text>
</comment>
<dbReference type="InterPro" id="IPR045337">
    <property type="entry name" value="MmgE_PrpD_C"/>
</dbReference>
<protein>
    <submittedName>
        <fullName evidence="4">MmgE/PrpD family protein</fullName>
    </submittedName>
</protein>
<reference evidence="4 5" key="1">
    <citation type="submission" date="2018-06" db="EMBL/GenBank/DDBJ databases">
        <authorList>
            <consortium name="Pathogen Informatics"/>
            <person name="Doyle S."/>
        </authorList>
    </citation>
    <scope>NUCLEOTIDE SEQUENCE [LARGE SCALE GENOMIC DNA]</scope>
    <source>
        <strain evidence="4 5">NCTC10821</strain>
    </source>
</reference>
<dbReference type="SUPFAM" id="SSF103378">
    <property type="entry name" value="2-methylcitrate dehydratase PrpD"/>
    <property type="match status" value="1"/>
</dbReference>
<accession>A0A378TJT0</accession>